<accession>A0A947D8J4</accession>
<dbReference type="EMBL" id="JAHHZF010000020">
    <property type="protein sequence ID" value="MBT9293098.1"/>
    <property type="molecule type" value="Genomic_DNA"/>
</dbReference>
<dbReference type="Proteomes" id="UP000766595">
    <property type="component" value="Unassembled WGS sequence"/>
</dbReference>
<sequence>MAPNRKASPKPSPKGMTLGATAFDKISAVEGIRLKPESKRMFVEFDRQGLSAEQRRRAIAEKHARKA</sequence>
<evidence type="ECO:0000313" key="1">
    <source>
        <dbReference type="EMBL" id="MBT9293098.1"/>
    </source>
</evidence>
<keyword evidence="2" id="KW-1185">Reference proteome</keyword>
<comment type="caution">
    <text evidence="1">The sequence shown here is derived from an EMBL/GenBank/DDBJ whole genome shotgun (WGS) entry which is preliminary data.</text>
</comment>
<proteinExistence type="predicted"/>
<gene>
    <name evidence="1" type="ORF">KL771_26795</name>
</gene>
<protein>
    <submittedName>
        <fullName evidence="1">Uncharacterized protein</fullName>
    </submittedName>
</protein>
<name>A0A947D8J4_9HYPH</name>
<evidence type="ECO:0000313" key="2">
    <source>
        <dbReference type="Proteomes" id="UP000766595"/>
    </source>
</evidence>
<reference evidence="1 2" key="1">
    <citation type="submission" date="2021-06" db="EMBL/GenBank/DDBJ databases">
        <authorList>
            <person name="Grouzdev D.S."/>
            <person name="Koziaeva V."/>
        </authorList>
    </citation>
    <scope>NUCLEOTIDE SEQUENCE [LARGE SCALE GENOMIC DNA]</scope>
    <source>
        <strain evidence="1 2">22</strain>
    </source>
</reference>
<dbReference type="AlphaFoldDB" id="A0A947D8J4"/>
<organism evidence="1 2">
    <name type="scientific">Prosthecodimorpha staleyi</name>
    <dbReference type="NCBI Taxonomy" id="2840188"/>
    <lineage>
        <taxon>Bacteria</taxon>
        <taxon>Pseudomonadati</taxon>
        <taxon>Pseudomonadota</taxon>
        <taxon>Alphaproteobacteria</taxon>
        <taxon>Hyphomicrobiales</taxon>
        <taxon>Ancalomicrobiaceae</taxon>
        <taxon>Prosthecodimorpha</taxon>
    </lineage>
</organism>
<dbReference type="RefSeq" id="WP_261971596.1">
    <property type="nucleotide sequence ID" value="NZ_JAHHZF010000020.1"/>
</dbReference>